<proteinExistence type="predicted"/>
<dbReference type="Proteomes" id="UP000694892">
    <property type="component" value="Unassembled WGS sequence"/>
</dbReference>
<feature type="non-terminal residue" evidence="1">
    <location>
        <position position="1"/>
    </location>
</feature>
<dbReference type="AlphaFoldDB" id="A0A974BP40"/>
<dbReference type="EMBL" id="KV485111">
    <property type="protein sequence ID" value="OCT55539.1"/>
    <property type="molecule type" value="Genomic_DNA"/>
</dbReference>
<gene>
    <name evidence="1" type="ORF">XELAEV_18001262mg</name>
</gene>
<protein>
    <submittedName>
        <fullName evidence="1">Uncharacterized protein</fullName>
    </submittedName>
</protein>
<accession>A0A974BP40</accession>
<name>A0A974BP40_XENLA</name>
<reference evidence="1" key="1">
    <citation type="submission" date="2016-05" db="EMBL/GenBank/DDBJ databases">
        <title>WGS assembly of Xenopus laevis.</title>
        <authorList>
            <person name="Session A."/>
            <person name="Uno Y."/>
            <person name="Kwon T."/>
            <person name="Chapman J."/>
            <person name="Toyoda A."/>
            <person name="Takahashi S."/>
            <person name="Fukui A."/>
            <person name="Hikosaka A."/>
            <person name="Putnam N."/>
            <person name="Stites J."/>
            <person name="Van Heeringen S."/>
            <person name="Quigley I."/>
            <person name="Heinz S."/>
            <person name="Hellsten U."/>
            <person name="Lyons J."/>
            <person name="Suzuki A."/>
            <person name="Kondo M."/>
            <person name="Ogino H."/>
            <person name="Ochi H."/>
            <person name="Bogdanovic O."/>
            <person name="Lister R."/>
            <person name="Georgiou G."/>
            <person name="Paranjpe S."/>
            <person name="Van Kruijsbergen I."/>
            <person name="Mozaffari S."/>
            <person name="Shu S."/>
            <person name="Schmutz J."/>
            <person name="Jenkins J."/>
            <person name="Grimwood J."/>
            <person name="Carlson J."/>
            <person name="Mitros T."/>
            <person name="Simakov O."/>
            <person name="Heald R."/>
            <person name="Miller K."/>
            <person name="Haudenschild C."/>
            <person name="Kuroki Y."/>
            <person name="Tanaka T."/>
            <person name="Michiue T."/>
            <person name="Watanabe M."/>
            <person name="Kinoshita T."/>
            <person name="Ohta Y."/>
            <person name="Mawaribuchi S."/>
            <person name="Suzuki Y."/>
            <person name="Haramoto Y."/>
            <person name="Yamamoto T."/>
            <person name="Takagi C."/>
            <person name="Kitzman J."/>
            <person name="Shendure J."/>
            <person name="Nakayama T."/>
            <person name="Izutsu Y."/>
            <person name="Robert J."/>
            <person name="Dichmann D."/>
            <person name="Flajnik M."/>
            <person name="Houston D."/>
            <person name="Marcotte E."/>
            <person name="Wallingford J."/>
            <person name="Ito Y."/>
            <person name="Asashima M."/>
            <person name="Ueno N."/>
            <person name="Matsuda Y."/>
            <person name="Jan Veenstra G."/>
            <person name="Fujiyama A."/>
            <person name="Harland R."/>
            <person name="Taira M."/>
            <person name="Rokhsar D.S."/>
        </authorList>
    </citation>
    <scope>NUCLEOTIDE SEQUENCE</scope>
    <source>
        <strain evidence="1">J</strain>
        <tissue evidence="1">Blood</tissue>
    </source>
</reference>
<evidence type="ECO:0000313" key="1">
    <source>
        <dbReference type="EMBL" id="OCT55539.1"/>
    </source>
</evidence>
<organism evidence="1">
    <name type="scientific">Xenopus laevis</name>
    <name type="common">African clawed frog</name>
    <dbReference type="NCBI Taxonomy" id="8355"/>
    <lineage>
        <taxon>Eukaryota</taxon>
        <taxon>Metazoa</taxon>
        <taxon>Chordata</taxon>
        <taxon>Craniata</taxon>
        <taxon>Vertebrata</taxon>
        <taxon>Euteleostomi</taxon>
        <taxon>Amphibia</taxon>
        <taxon>Batrachia</taxon>
        <taxon>Anura</taxon>
        <taxon>Pipoidea</taxon>
        <taxon>Pipidae</taxon>
        <taxon>Xenopodinae</taxon>
        <taxon>Xenopus</taxon>
        <taxon>Xenopus</taxon>
    </lineage>
</organism>
<sequence>NIDVLHYLWSCPNIRQLWYKIEQLAREKNKIDMVITPLFALLDRKNDLRVEDKDSEFKISEDILNFYFLLMAATRKSIYLHWIKEIPPSLETILSYLYNLCVQEAICCKTGNQKLRECFKGIWSIYLRKIEANKKRFILNFIDSGENSFLL</sequence>